<evidence type="ECO:0000256" key="7">
    <source>
        <dbReference type="ARBA" id="ARBA00023136"/>
    </source>
</evidence>
<name>A0A3L9DQB9_9STRE</name>
<comment type="pathway">
    <text evidence="9">Cell wall biogenesis; lipoteichoic acid biosynthesis.</text>
</comment>
<dbReference type="PANTHER" id="PTHR13285">
    <property type="entry name" value="ACYLTRANSFERASE"/>
    <property type="match status" value="1"/>
</dbReference>
<dbReference type="GO" id="GO:0070395">
    <property type="term" value="P:lipoteichoic acid biosynthetic process"/>
    <property type="evidence" value="ECO:0007669"/>
    <property type="project" value="UniProtKB-UniRule"/>
</dbReference>
<comment type="similarity">
    <text evidence="2 9">Belongs to the membrane-bound acyltransferase family.</text>
</comment>
<evidence type="ECO:0000313" key="11">
    <source>
        <dbReference type="EMBL" id="RLY01859.1"/>
    </source>
</evidence>
<evidence type="ECO:0000256" key="1">
    <source>
        <dbReference type="ARBA" id="ARBA00004651"/>
    </source>
</evidence>
<feature type="transmembrane region" description="Helical" evidence="10">
    <location>
        <begin position="320"/>
        <end position="338"/>
    </location>
</feature>
<evidence type="ECO:0000256" key="6">
    <source>
        <dbReference type="ARBA" id="ARBA00022989"/>
    </source>
</evidence>
<dbReference type="NCBIfam" id="TIGR04091">
    <property type="entry name" value="LTA_dltB"/>
    <property type="match status" value="1"/>
</dbReference>
<comment type="function">
    <text evidence="9">O-acyltransferase that catalyzes D-alanylation of both teichoic acid and lipoteichoic acid (LTA). D-alanylation of LTA plays an important role in modulating the properties of the cell wall in Gram-positive bacteria, influencing the net charge of the cell wall. Catalyzes D-alanylation from DltC carrier protein.</text>
</comment>
<dbReference type="OrthoDB" id="9805788at2"/>
<dbReference type="PANTHER" id="PTHR13285:SF23">
    <property type="entry name" value="TEICHOIC ACID D-ALANYLTRANSFERASE"/>
    <property type="match status" value="1"/>
</dbReference>
<feature type="transmembrane region" description="Helical" evidence="10">
    <location>
        <begin position="20"/>
        <end position="36"/>
    </location>
</feature>
<evidence type="ECO:0000256" key="4">
    <source>
        <dbReference type="ARBA" id="ARBA00022679"/>
    </source>
</evidence>
<dbReference type="Proteomes" id="UP000279194">
    <property type="component" value="Unassembled WGS sequence"/>
</dbReference>
<evidence type="ECO:0000256" key="8">
    <source>
        <dbReference type="ARBA" id="ARBA00023315"/>
    </source>
</evidence>
<dbReference type="PIRSF" id="PIRSF500216">
    <property type="entry name" value="DltB"/>
    <property type="match status" value="1"/>
</dbReference>
<keyword evidence="12" id="KW-1185">Reference proteome</keyword>
<dbReference type="EC" id="2.3.1.-" evidence="9"/>
<keyword evidence="6 10" id="KW-1133">Transmembrane helix</keyword>
<dbReference type="AlphaFoldDB" id="A0A3L9DQB9"/>
<keyword evidence="7 9" id="KW-0472">Membrane</keyword>
<dbReference type="InterPro" id="IPR051085">
    <property type="entry name" value="MB_O-acyltransferase"/>
</dbReference>
<keyword evidence="4 9" id="KW-0808">Transferase</keyword>
<feature type="transmembrane region" description="Helical" evidence="10">
    <location>
        <begin position="41"/>
        <end position="58"/>
    </location>
</feature>
<keyword evidence="8 9" id="KW-0012">Acyltransferase</keyword>
<feature type="transmembrane region" description="Helical" evidence="10">
    <location>
        <begin position="64"/>
        <end position="85"/>
    </location>
</feature>
<keyword evidence="3 9" id="KW-1003">Cell membrane</keyword>
<reference evidence="11 12" key="1">
    <citation type="submission" date="2018-10" db="EMBL/GenBank/DDBJ databases">
        <title>Streptococcus hillyeri sp. nov., isolated from equine tracheal sample.</title>
        <authorList>
            <person name="Macfadyen A.C."/>
            <person name="Waller A."/>
            <person name="Paterson G.K."/>
        </authorList>
    </citation>
    <scope>NUCLEOTIDE SEQUENCE [LARGE SCALE GENOMIC DNA]</scope>
    <source>
        <strain evidence="11 12">28462</strain>
    </source>
</reference>
<dbReference type="EMBL" id="RCVM01000021">
    <property type="protein sequence ID" value="RLY01859.1"/>
    <property type="molecule type" value="Genomic_DNA"/>
</dbReference>
<dbReference type="Pfam" id="PF03062">
    <property type="entry name" value="MBOAT"/>
    <property type="match status" value="1"/>
</dbReference>
<dbReference type="InterPro" id="IPR004299">
    <property type="entry name" value="MBOAT_fam"/>
</dbReference>
<keyword evidence="5 10" id="KW-0812">Transmembrane</keyword>
<dbReference type="GO" id="GO:0005886">
    <property type="term" value="C:plasma membrane"/>
    <property type="evidence" value="ECO:0007669"/>
    <property type="project" value="UniProtKB-SubCell"/>
</dbReference>
<evidence type="ECO:0000256" key="9">
    <source>
        <dbReference type="PIRNR" id="PIRNR016636"/>
    </source>
</evidence>
<dbReference type="InterPro" id="IPR024194">
    <property type="entry name" value="Ac/AlaTfrase_AlgI/DltB"/>
</dbReference>
<accession>A0A3L9DQB9</accession>
<evidence type="ECO:0000256" key="5">
    <source>
        <dbReference type="ARBA" id="ARBA00022692"/>
    </source>
</evidence>
<dbReference type="UniPathway" id="UPA00556"/>
<protein>
    <recommendedName>
        <fullName evidence="9">Teichoic acid D-alanyltransferase</fullName>
        <ecNumber evidence="9">2.3.1.-</ecNumber>
    </recommendedName>
</protein>
<comment type="caution">
    <text evidence="11">The sequence shown here is derived from an EMBL/GenBank/DDBJ whole genome shotgun (WGS) entry which is preliminary data.</text>
</comment>
<feature type="transmembrane region" description="Helical" evidence="10">
    <location>
        <begin position="122"/>
        <end position="140"/>
    </location>
</feature>
<feature type="transmembrane region" description="Helical" evidence="10">
    <location>
        <begin position="242"/>
        <end position="266"/>
    </location>
</feature>
<dbReference type="GO" id="GO:0016746">
    <property type="term" value="F:acyltransferase activity"/>
    <property type="evidence" value="ECO:0007669"/>
    <property type="project" value="UniProtKB-KW"/>
</dbReference>
<feature type="transmembrane region" description="Helical" evidence="10">
    <location>
        <begin position="383"/>
        <end position="409"/>
    </location>
</feature>
<dbReference type="PIRSF" id="PIRSF016636">
    <property type="entry name" value="AlgI_DltB"/>
    <property type="match status" value="1"/>
</dbReference>
<proteinExistence type="inferred from homology"/>
<organism evidence="11 12">
    <name type="scientific">Streptococcus hillyeri</name>
    <dbReference type="NCBI Taxonomy" id="2282420"/>
    <lineage>
        <taxon>Bacteria</taxon>
        <taxon>Bacillati</taxon>
        <taxon>Bacillota</taxon>
        <taxon>Bacilli</taxon>
        <taxon>Lactobacillales</taxon>
        <taxon>Streptococcaceae</taxon>
        <taxon>Streptococcus</taxon>
    </lineage>
</organism>
<dbReference type="InterPro" id="IPR024024">
    <property type="entry name" value="DltB"/>
</dbReference>
<evidence type="ECO:0000256" key="2">
    <source>
        <dbReference type="ARBA" id="ARBA00010323"/>
    </source>
</evidence>
<feature type="transmembrane region" description="Helical" evidence="10">
    <location>
        <begin position="204"/>
        <end position="222"/>
    </location>
</feature>
<evidence type="ECO:0000256" key="3">
    <source>
        <dbReference type="ARBA" id="ARBA00022475"/>
    </source>
</evidence>
<dbReference type="RefSeq" id="WP_121836184.1">
    <property type="nucleotide sequence ID" value="NZ_CP163513.1"/>
</dbReference>
<comment type="subcellular location">
    <subcellularLocation>
        <location evidence="1">Cell membrane</location>
        <topology evidence="1">Multi-pass membrane protein</topology>
    </subcellularLocation>
</comment>
<sequence length="417" mass="49587">MSDFLLNLPHLEVYGNPQYFVYVILGALPIFIGLFFKKRFPIYEAVVSLVFIVLMLTGKELYQIISLVIYTIWQVLLLISYKYYCRKPHPSWVFYLWVFLAIFPLMVVKINPLMQKAEPMTLFGFLGISYLTFRTVGMIMEMRDGVLKDFTVWQLLRFLLFMPTFSSGPIDRFRRFNEEYEQIPDRSVLFEMLDQSVRYLMKGFLYKYILAYAIGQLFLNPLKSAALLEGGFFNLPTLGVMYAYGLYLFFDFAGYSLFAIAISNLFGIRSPHNFDLPFKSRDLKEFWNRWHMSLSFWFRDYVFMRLVKVMLKNKLFNSRNVTSGVAYLMNMVLMGLWHGVTWYYIAYGVFHGCGLIVNDWWLRQKKMWNKERKQKGQKPLPENQWMQALGIFVTFNVVMFSFLIFSGFLDQLWFPKR</sequence>
<feature type="transmembrane region" description="Helical" evidence="10">
    <location>
        <begin position="92"/>
        <end position="110"/>
    </location>
</feature>
<evidence type="ECO:0000313" key="12">
    <source>
        <dbReference type="Proteomes" id="UP000279194"/>
    </source>
</evidence>
<gene>
    <name evidence="11" type="primary">dltB</name>
    <name evidence="11" type="ORF">EAF07_08790</name>
</gene>
<evidence type="ECO:0000256" key="10">
    <source>
        <dbReference type="SAM" id="Phobius"/>
    </source>
</evidence>